<gene>
    <name evidence="1" type="ORF">KIMC2_02330</name>
</gene>
<dbReference type="Proteomes" id="UP001321804">
    <property type="component" value="Chromosome"/>
</dbReference>
<name>A0AAU9CTK6_9LACO</name>
<organism evidence="1 2">
    <name type="scientific">Xylocopilactobacillus apis</name>
    <dbReference type="NCBI Taxonomy" id="2932183"/>
    <lineage>
        <taxon>Bacteria</taxon>
        <taxon>Bacillati</taxon>
        <taxon>Bacillota</taxon>
        <taxon>Bacilli</taxon>
        <taxon>Lactobacillales</taxon>
        <taxon>Lactobacillaceae</taxon>
        <taxon>Xylocopilactobacillus</taxon>
    </lineage>
</organism>
<reference evidence="1 2" key="1">
    <citation type="journal article" date="2023" name="Microbiol. Spectr.">
        <title>Symbiosis of Carpenter Bees with Uncharacterized Lactic Acid Bacteria Showing NAD Auxotrophy.</title>
        <authorList>
            <person name="Kawasaki S."/>
            <person name="Ozawa K."/>
            <person name="Mori T."/>
            <person name="Yamamoto A."/>
            <person name="Ito M."/>
            <person name="Ohkuma M."/>
            <person name="Sakamoto M."/>
            <person name="Matsutani M."/>
        </authorList>
    </citation>
    <scope>NUCLEOTIDE SEQUENCE [LARGE SCALE GENOMIC DNA]</scope>
    <source>
        <strain evidence="1 2">KimC2</strain>
    </source>
</reference>
<evidence type="ECO:0000313" key="2">
    <source>
        <dbReference type="Proteomes" id="UP001321804"/>
    </source>
</evidence>
<proteinExistence type="predicted"/>
<dbReference type="EMBL" id="AP026801">
    <property type="protein sequence ID" value="BDR55671.1"/>
    <property type="molecule type" value="Genomic_DNA"/>
</dbReference>
<accession>A0AAU9CTK6</accession>
<dbReference type="AlphaFoldDB" id="A0AAU9CTK6"/>
<evidence type="ECO:0000313" key="1">
    <source>
        <dbReference type="EMBL" id="BDR55671.1"/>
    </source>
</evidence>
<sequence length="77" mass="9228">MIEGDINEKKIKKILITIMIFQGFVTTTFVETTNVEASTIAPRRPVTEWRYKVKNGYLYKRLYDTTNQRWIGKWRRA</sequence>
<keyword evidence="2" id="KW-1185">Reference proteome</keyword>
<protein>
    <submittedName>
        <fullName evidence="1">Uncharacterized protein</fullName>
    </submittedName>
</protein>
<dbReference type="KEGG" id="xak:KIMC2_02330"/>